<dbReference type="RefSeq" id="WP_368392445.1">
    <property type="nucleotide sequence ID" value="NZ_JBFRYC010000009.1"/>
</dbReference>
<comment type="caution">
    <text evidence="1">The sequence shown here is derived from an EMBL/GenBank/DDBJ whole genome shotgun (WGS) entry which is preliminary data.</text>
</comment>
<evidence type="ECO:0000313" key="2">
    <source>
        <dbReference type="Proteomes" id="UP001557465"/>
    </source>
</evidence>
<accession>A0ABV3TMD1</accession>
<keyword evidence="2" id="KW-1185">Reference proteome</keyword>
<dbReference type="Proteomes" id="UP001557465">
    <property type="component" value="Unassembled WGS sequence"/>
</dbReference>
<gene>
    <name evidence="1" type="ORF">AB4874_13975</name>
</gene>
<name>A0ABV3TMD1_9RHOB</name>
<sequence length="87" mass="9343">MLRAAWQAQAAQRAGLAPAMLRAAGLAITPEVVLADELREGLLASAPFDLEIVEAFYAVTLSRRFPNAIVNELLEHARSLHAPAPLV</sequence>
<reference evidence="1 2" key="1">
    <citation type="journal article" date="2011" name="Int. J. Syst. Evol. Microbiol.">
        <title>Zhongshania antarctica gen. nov., sp. nov. and Zhongshania guokunii sp. nov., gammaproteobacteria respectively isolated from coastal attached (fast) ice and surface seawater of the Antarctic.</title>
        <authorList>
            <person name="Li H.J."/>
            <person name="Zhang X.Y."/>
            <person name="Chen C.X."/>
            <person name="Zhang Y.J."/>
            <person name="Gao Z.M."/>
            <person name="Yu Y."/>
            <person name="Chen X.L."/>
            <person name="Chen B."/>
            <person name="Zhang Y.Z."/>
        </authorList>
    </citation>
    <scope>NUCLEOTIDE SEQUENCE [LARGE SCALE GENOMIC DNA]</scope>
    <source>
        <strain evidence="1 2">15-R06ZXC-3</strain>
    </source>
</reference>
<protein>
    <submittedName>
        <fullName evidence="1">Uncharacterized protein</fullName>
    </submittedName>
</protein>
<dbReference type="EMBL" id="JBFRYC010000009">
    <property type="protein sequence ID" value="MEX1662745.1"/>
    <property type="molecule type" value="Genomic_DNA"/>
</dbReference>
<dbReference type="SUPFAM" id="SSF53850">
    <property type="entry name" value="Periplasmic binding protein-like II"/>
    <property type="match status" value="1"/>
</dbReference>
<evidence type="ECO:0000313" key="1">
    <source>
        <dbReference type="EMBL" id="MEX1662745.1"/>
    </source>
</evidence>
<proteinExistence type="predicted"/>
<organism evidence="1 2">
    <name type="scientific">Thioclava arctica</name>
    <dbReference type="NCBI Taxonomy" id="3238301"/>
    <lineage>
        <taxon>Bacteria</taxon>
        <taxon>Pseudomonadati</taxon>
        <taxon>Pseudomonadota</taxon>
        <taxon>Alphaproteobacteria</taxon>
        <taxon>Rhodobacterales</taxon>
        <taxon>Paracoccaceae</taxon>
        <taxon>Thioclava</taxon>
    </lineage>
</organism>